<dbReference type="Proteomes" id="UP001642360">
    <property type="component" value="Unassembled WGS sequence"/>
</dbReference>
<dbReference type="AlphaFoldDB" id="A0ABC8UEP0"/>
<reference evidence="1 2" key="1">
    <citation type="submission" date="2024-02" db="EMBL/GenBank/DDBJ databases">
        <authorList>
            <person name="Vignale AGUSTIN F."/>
            <person name="Sosa J E."/>
            <person name="Modenutti C."/>
        </authorList>
    </citation>
    <scope>NUCLEOTIDE SEQUENCE [LARGE SCALE GENOMIC DNA]</scope>
</reference>
<name>A0ABC8UEP0_9AQUA</name>
<evidence type="ECO:0000313" key="1">
    <source>
        <dbReference type="EMBL" id="CAK9178306.1"/>
    </source>
</evidence>
<protein>
    <submittedName>
        <fullName evidence="1">Uncharacterized protein</fullName>
    </submittedName>
</protein>
<dbReference type="EMBL" id="CAUOFW020007279">
    <property type="protein sequence ID" value="CAK9178306.1"/>
    <property type="molecule type" value="Genomic_DNA"/>
</dbReference>
<gene>
    <name evidence="1" type="ORF">ILEXP_LOCUS48238</name>
</gene>
<comment type="caution">
    <text evidence="1">The sequence shown here is derived from an EMBL/GenBank/DDBJ whole genome shotgun (WGS) entry which is preliminary data.</text>
</comment>
<proteinExistence type="predicted"/>
<sequence length="307" mass="33447">MYSLEVTPEKDMTANTNSLVPDIESSINLSVNSHTQKRRKSSGSSLVDLLDAEQFDTPDAATSCCVSTVASSATTTVANRRINFAHKTNCSENECKRSNFPHSLTFSDHNGSCVSSGLVMDMRLHICCSFCKIPLGLPENNLCVLCLSTTSSKIHLASLWKLTSEPRAMNISSIPVLVSDISSVDQRLCNRSSSGASGEGIWCEEDGCVFSTVFCPFCSNPNNCLGVQVMATDASNVQLLNKILFYSNRLEIKNVDASKDKDLSPSSGSYIGERGVLNPIEKFSYFPPQKSLGGWKTTKSNVRLRKL</sequence>
<evidence type="ECO:0000313" key="2">
    <source>
        <dbReference type="Proteomes" id="UP001642360"/>
    </source>
</evidence>
<organism evidence="1 2">
    <name type="scientific">Ilex paraguariensis</name>
    <name type="common">yerba mate</name>
    <dbReference type="NCBI Taxonomy" id="185542"/>
    <lineage>
        <taxon>Eukaryota</taxon>
        <taxon>Viridiplantae</taxon>
        <taxon>Streptophyta</taxon>
        <taxon>Embryophyta</taxon>
        <taxon>Tracheophyta</taxon>
        <taxon>Spermatophyta</taxon>
        <taxon>Magnoliopsida</taxon>
        <taxon>eudicotyledons</taxon>
        <taxon>Gunneridae</taxon>
        <taxon>Pentapetalae</taxon>
        <taxon>asterids</taxon>
        <taxon>campanulids</taxon>
        <taxon>Aquifoliales</taxon>
        <taxon>Aquifoliaceae</taxon>
        <taxon>Ilex</taxon>
    </lineage>
</organism>
<accession>A0ABC8UEP0</accession>
<keyword evidence="2" id="KW-1185">Reference proteome</keyword>